<gene>
    <name evidence="2" type="ORF">ST47_g4922</name>
</gene>
<feature type="region of interest" description="Disordered" evidence="1">
    <location>
        <begin position="474"/>
        <end position="555"/>
    </location>
</feature>
<evidence type="ECO:0000313" key="3">
    <source>
        <dbReference type="Proteomes" id="UP000076837"/>
    </source>
</evidence>
<evidence type="ECO:0000256" key="1">
    <source>
        <dbReference type="SAM" id="MobiDB-lite"/>
    </source>
</evidence>
<feature type="compositionally biased region" description="Polar residues" evidence="1">
    <location>
        <begin position="136"/>
        <end position="149"/>
    </location>
</feature>
<accession>A0A163EYF8</accession>
<feature type="region of interest" description="Disordered" evidence="1">
    <location>
        <begin position="123"/>
        <end position="149"/>
    </location>
</feature>
<dbReference type="STRING" id="5454.A0A163EYF8"/>
<sequence length="757" mass="84467">MVLKIRLAGHANDAWMVDRQRCGIAAALHRLKYPTQSRHTAPMLVTQHIMRLRESENGNPVARVCCALAVYLKLCQRFFTEVACDKSSVSLVLPLSIYLLHITPASLSFADLRESSASMKRSRSSYEALSPRSGDYHTQQHPATEQHCASSSRDDVYTEFFEKELTSVEHLDPLQQYLDSYDGHQEQANTSNQSGLASIGVDTQRSHLQTQQGFGRTQQSASQHDDSLLRGAITHDEHPGPISVNRERNTQQCFSTDTAASPYNAPHSSYTITRHRPTVTPMTNFPATSTESSGHRFTSYGPYCSLFLNSDLARSHRHMSTRFGRQPYVLPEEDPSIKEVEEDRQYQVGRIYDAMTRGDRAQDNTHSIAMKRWVNAAHYKSDLVEAFAHKLFDCLLVQVKEGFRGWHHNDYVDDDRKGEKEDRDADCMSRLENIIDALEREKTICEDVVNSASQIRMFVNAPIAYAARKYQNRVGNSKRGKTKAVVDLNPRPKKARRIGTRQTRARSGANSEVPTSRDSTPQFHTPATTNRPYYTTQPSQQLASSPMPNYPTSRQPLHMSAAIKPQIHAGRQQDAVTSPPMLAKPATSSSMSRSAMSPPGLPTSRLHNTQVTAKPPAQMSPLASTPSLSYSYHSAHPSPDDVKYPMPANSPASWPNLNFDNPLCTSIDPSLGTDDLLFSNQLWSNGAACANTGNAVSFDQNPNVRRVNLANLEHQPLQTATGASSDRPTDFESFWDDQPGVQPFSFDCSQEANHGYR</sequence>
<dbReference type="AlphaFoldDB" id="A0A163EYF8"/>
<feature type="compositionally biased region" description="Polar residues" evidence="1">
    <location>
        <begin position="716"/>
        <end position="726"/>
    </location>
</feature>
<feature type="region of interest" description="Disordered" evidence="1">
    <location>
        <begin position="567"/>
        <end position="625"/>
    </location>
</feature>
<evidence type="ECO:0000313" key="2">
    <source>
        <dbReference type="EMBL" id="KZM24017.1"/>
    </source>
</evidence>
<feature type="region of interest" description="Disordered" evidence="1">
    <location>
        <begin position="713"/>
        <end position="736"/>
    </location>
</feature>
<dbReference type="Proteomes" id="UP000076837">
    <property type="component" value="Unassembled WGS sequence"/>
</dbReference>
<proteinExistence type="predicted"/>
<protein>
    <submittedName>
        <fullName evidence="2">Uncharacterized protein</fullName>
    </submittedName>
</protein>
<keyword evidence="3" id="KW-1185">Reference proteome</keyword>
<name>A0A163EYF8_DIDRA</name>
<feature type="compositionally biased region" description="Low complexity" evidence="1">
    <location>
        <begin position="588"/>
        <end position="597"/>
    </location>
</feature>
<organism evidence="2 3">
    <name type="scientific">Didymella rabiei</name>
    <name type="common">Chickpea ascochyta blight fungus</name>
    <name type="synonym">Mycosphaerella rabiei</name>
    <dbReference type="NCBI Taxonomy" id="5454"/>
    <lineage>
        <taxon>Eukaryota</taxon>
        <taxon>Fungi</taxon>
        <taxon>Dikarya</taxon>
        <taxon>Ascomycota</taxon>
        <taxon>Pezizomycotina</taxon>
        <taxon>Dothideomycetes</taxon>
        <taxon>Pleosporomycetidae</taxon>
        <taxon>Pleosporales</taxon>
        <taxon>Pleosporineae</taxon>
        <taxon>Didymellaceae</taxon>
        <taxon>Ascochyta</taxon>
    </lineage>
</organism>
<dbReference type="EMBL" id="JYNV01000179">
    <property type="protein sequence ID" value="KZM24017.1"/>
    <property type="molecule type" value="Genomic_DNA"/>
</dbReference>
<reference evidence="2 3" key="1">
    <citation type="journal article" date="2016" name="Sci. Rep.">
        <title>Draft genome sequencing and secretome analysis of fungal phytopathogen Ascochyta rabiei provides insight into the necrotrophic effector repertoire.</title>
        <authorList>
            <person name="Verma S."/>
            <person name="Gazara R.K."/>
            <person name="Nizam S."/>
            <person name="Parween S."/>
            <person name="Chattopadhyay D."/>
            <person name="Verma P.K."/>
        </authorList>
    </citation>
    <scope>NUCLEOTIDE SEQUENCE [LARGE SCALE GENOMIC DNA]</scope>
    <source>
        <strain evidence="2 3">ArDII</strain>
    </source>
</reference>
<feature type="compositionally biased region" description="Polar residues" evidence="1">
    <location>
        <begin position="508"/>
        <end position="555"/>
    </location>
</feature>
<comment type="caution">
    <text evidence="2">The sequence shown here is derived from an EMBL/GenBank/DDBJ whole genome shotgun (WGS) entry which is preliminary data.</text>
</comment>